<name>A0ABM7ZCK9_NOSCO</name>
<geneLocation type="plasmid" evidence="1 2">
    <name>pANSO36C</name>
</geneLocation>
<dbReference type="SUPFAM" id="SSF52540">
    <property type="entry name" value="P-loop containing nucleoside triphosphate hydrolases"/>
    <property type="match status" value="1"/>
</dbReference>
<evidence type="ECO:0000313" key="2">
    <source>
        <dbReference type="Proteomes" id="UP001055453"/>
    </source>
</evidence>
<dbReference type="NCBIfam" id="NF047389">
    <property type="entry name" value="ATPase_Sll1717"/>
    <property type="match status" value="1"/>
</dbReference>
<gene>
    <name evidence="1" type="ORF">ANSO36C_68080</name>
</gene>
<keyword evidence="1" id="KW-0614">Plasmid</keyword>
<dbReference type="EMBL" id="AP025735">
    <property type="protein sequence ID" value="BDI21006.1"/>
    <property type="molecule type" value="Genomic_DNA"/>
</dbReference>
<keyword evidence="2" id="KW-1185">Reference proteome</keyword>
<dbReference type="RefSeq" id="WP_251960965.1">
    <property type="nucleotide sequence ID" value="NZ_AP025735.1"/>
</dbReference>
<dbReference type="InterPro" id="IPR027417">
    <property type="entry name" value="P-loop_NTPase"/>
</dbReference>
<evidence type="ECO:0000313" key="1">
    <source>
        <dbReference type="EMBL" id="BDI21006.1"/>
    </source>
</evidence>
<reference evidence="1" key="1">
    <citation type="submission" date="2022-04" db="EMBL/GenBank/DDBJ databases">
        <title>Complete genome sequence of a cyanobacterium, Nostoc sp. SO-36, isolated in Antarctica.</title>
        <authorList>
            <person name="Kanesaki Y."/>
            <person name="Effendi D."/>
            <person name="Sakamoto T."/>
            <person name="Ohtani S."/>
            <person name="Awai K."/>
        </authorList>
    </citation>
    <scope>NUCLEOTIDE SEQUENCE</scope>
    <source>
        <strain evidence="1">SO-36</strain>
        <plasmid evidence="1">pANSO36C</plasmid>
    </source>
</reference>
<protein>
    <recommendedName>
        <fullName evidence="3">Orc1-like AAA ATPase domain-containing protein</fullName>
    </recommendedName>
</protein>
<sequence length="483" mass="56137">MFDLSKVDLGNDEAEQDKRLREYFLKTSNYKNALAGKKTIVIGRKGSGKSAIFRLMQDELETLGSLVIPITPDQYSWSLLRDYKEIGISLAQAHTNAWKMTLLSSVLCKLHESNLLLKKSELFKYSQYMRDAYTINSENWFLNLVNKAKNILSGVKIKGIIIELRDVNAIPIPLKVIEEIRSLLLKEWPLEKKVHIIIDRLDDSWDGSEESKNLIIGLLKAANEINAAFTDKLIVTVFLRSDIYDSLFFNDQDKLRQNEETLNWSVDELKDVVCERVRVSLGLGDSESNQEIWKKVFSDKNYRSKASAEKYIIDRTFKRPRDIISFVRFAIEIAVRSNHTVIEPDDTRLAEQEKYSQSKYTDLIIEYQHQVPYVKDILTIFSGSLHKISQSEMISKLNDFTKHKNIYVNSNELIRQLFIWGVIGIKRQGGARVKQRGGVHFYYYYDDPSINPLSYNEYYIHPSLRYYLNISEKREKNLSINPN</sequence>
<dbReference type="Proteomes" id="UP001055453">
    <property type="component" value="Plasmid pANSO36C"/>
</dbReference>
<proteinExistence type="predicted"/>
<dbReference type="InterPro" id="IPR059206">
    <property type="entry name" value="Sll1717-like"/>
</dbReference>
<organism evidence="1 2">
    <name type="scientific">Nostoc cf. commune SO-36</name>
    <dbReference type="NCBI Taxonomy" id="449208"/>
    <lineage>
        <taxon>Bacteria</taxon>
        <taxon>Bacillati</taxon>
        <taxon>Cyanobacteriota</taxon>
        <taxon>Cyanophyceae</taxon>
        <taxon>Nostocales</taxon>
        <taxon>Nostocaceae</taxon>
        <taxon>Nostoc</taxon>
    </lineage>
</organism>
<accession>A0ABM7ZCK9</accession>
<evidence type="ECO:0008006" key="3">
    <source>
        <dbReference type="Google" id="ProtNLM"/>
    </source>
</evidence>